<keyword evidence="1" id="KW-0472">Membrane</keyword>
<feature type="transmembrane region" description="Helical" evidence="1">
    <location>
        <begin position="89"/>
        <end position="106"/>
    </location>
</feature>
<keyword evidence="1" id="KW-0812">Transmembrane</keyword>
<protein>
    <submittedName>
        <fullName evidence="2">Uncharacterized protein</fullName>
    </submittedName>
</protein>
<proteinExistence type="predicted"/>
<keyword evidence="3" id="KW-1185">Reference proteome</keyword>
<gene>
    <name evidence="2" type="ORF">AABD74_00435</name>
</gene>
<keyword evidence="1" id="KW-1133">Transmembrane helix</keyword>
<dbReference type="Proteomes" id="UP001623852">
    <property type="component" value="Chromosome"/>
</dbReference>
<organism evidence="2 3">
    <name type="scientific">Flavobacterium soyae</name>
    <dbReference type="NCBI Taxonomy" id="2903098"/>
    <lineage>
        <taxon>Bacteria</taxon>
        <taxon>Pseudomonadati</taxon>
        <taxon>Bacteroidota</taxon>
        <taxon>Flavobacteriia</taxon>
        <taxon>Flavobacteriales</taxon>
        <taxon>Flavobacteriaceae</taxon>
        <taxon>Flavobacterium</taxon>
    </lineage>
</organism>
<accession>A0ABZ2UEK7</accession>
<evidence type="ECO:0000313" key="2">
    <source>
        <dbReference type="EMBL" id="WYZ19944.1"/>
    </source>
</evidence>
<dbReference type="RefSeq" id="WP_232683092.1">
    <property type="nucleotide sequence ID" value="NZ_CP150845.1"/>
</dbReference>
<name>A0ABZ2UEK7_9FLAO</name>
<reference evidence="2 3" key="1">
    <citation type="submission" date="2024-03" db="EMBL/GenBank/DDBJ databases">
        <title>Flavobacterium soyae.</title>
        <authorList>
            <person name="Zheng W."/>
        </authorList>
    </citation>
    <scope>NUCLEOTIDE SEQUENCE [LARGE SCALE GENOMIC DNA]</scope>
    <source>
        <strain evidence="2 3">55</strain>
    </source>
</reference>
<evidence type="ECO:0000256" key="1">
    <source>
        <dbReference type="SAM" id="Phobius"/>
    </source>
</evidence>
<evidence type="ECO:0000313" key="3">
    <source>
        <dbReference type="Proteomes" id="UP001623852"/>
    </source>
</evidence>
<dbReference type="EMBL" id="CP150845">
    <property type="protein sequence ID" value="WYZ19944.1"/>
    <property type="molecule type" value="Genomic_DNA"/>
</dbReference>
<sequence length="156" mass="18390">MYTFKLKTNLETQDIINKLNSITEKFHTNSKGEYKFEGKISTSEFQIYPTFDFGPRSQLRPEINGEIIEYLNHRVIILSFKIPSYLKPIFFLILLLNIGFTIFIFINPIDDFFNWKIFASFIVFTALIFYINFKSKVNTSLKILIKALNAEIQNHQ</sequence>
<feature type="transmembrane region" description="Helical" evidence="1">
    <location>
        <begin position="112"/>
        <end position="133"/>
    </location>
</feature>